<gene>
    <name evidence="1" type="ORF">BU25DRAFT_136118</name>
</gene>
<name>A0ACB6SF24_9PLEO</name>
<comment type="caution">
    <text evidence="1">The sequence shown here is derived from an EMBL/GenBank/DDBJ whole genome shotgun (WGS) entry which is preliminary data.</text>
</comment>
<protein>
    <submittedName>
        <fullName evidence="1">Uncharacterized protein</fullName>
    </submittedName>
</protein>
<dbReference type="Proteomes" id="UP000799754">
    <property type="component" value="Unassembled WGS sequence"/>
</dbReference>
<accession>A0ACB6SF24</accession>
<dbReference type="EMBL" id="MU006703">
    <property type="protein sequence ID" value="KAF2631928.1"/>
    <property type="molecule type" value="Genomic_DNA"/>
</dbReference>
<proteinExistence type="predicted"/>
<keyword evidence="2" id="KW-1185">Reference proteome</keyword>
<evidence type="ECO:0000313" key="2">
    <source>
        <dbReference type="Proteomes" id="UP000799754"/>
    </source>
</evidence>
<organism evidence="1 2">
    <name type="scientific">Macroventuria anomochaeta</name>
    <dbReference type="NCBI Taxonomy" id="301207"/>
    <lineage>
        <taxon>Eukaryota</taxon>
        <taxon>Fungi</taxon>
        <taxon>Dikarya</taxon>
        <taxon>Ascomycota</taxon>
        <taxon>Pezizomycotina</taxon>
        <taxon>Dothideomycetes</taxon>
        <taxon>Pleosporomycetidae</taxon>
        <taxon>Pleosporales</taxon>
        <taxon>Pleosporineae</taxon>
        <taxon>Didymellaceae</taxon>
        <taxon>Macroventuria</taxon>
    </lineage>
</organism>
<evidence type="ECO:0000313" key="1">
    <source>
        <dbReference type="EMBL" id="KAF2631928.1"/>
    </source>
</evidence>
<sequence length="133" mass="14944">MPSMHVFTALNQERNEIRLLHLDQIIPTENDSFLGLTGHSECVSLLDAPKYKALSYVWGNPSATSAIFLNDWSYIPIAANLLEAFLRISAVDSTSVSLQRSIEAAIEGCNRRYGLMLCVWIMPMTQRRVGKSR</sequence>
<reference evidence="1" key="1">
    <citation type="journal article" date="2020" name="Stud. Mycol.">
        <title>101 Dothideomycetes genomes: a test case for predicting lifestyles and emergence of pathogens.</title>
        <authorList>
            <person name="Haridas S."/>
            <person name="Albert R."/>
            <person name="Binder M."/>
            <person name="Bloem J."/>
            <person name="Labutti K."/>
            <person name="Salamov A."/>
            <person name="Andreopoulos B."/>
            <person name="Baker S."/>
            <person name="Barry K."/>
            <person name="Bills G."/>
            <person name="Bluhm B."/>
            <person name="Cannon C."/>
            <person name="Castanera R."/>
            <person name="Culley D."/>
            <person name="Daum C."/>
            <person name="Ezra D."/>
            <person name="Gonzalez J."/>
            <person name="Henrissat B."/>
            <person name="Kuo A."/>
            <person name="Liang C."/>
            <person name="Lipzen A."/>
            <person name="Lutzoni F."/>
            <person name="Magnuson J."/>
            <person name="Mondo S."/>
            <person name="Nolan M."/>
            <person name="Ohm R."/>
            <person name="Pangilinan J."/>
            <person name="Park H.-J."/>
            <person name="Ramirez L."/>
            <person name="Alfaro M."/>
            <person name="Sun H."/>
            <person name="Tritt A."/>
            <person name="Yoshinaga Y."/>
            <person name="Zwiers L.-H."/>
            <person name="Turgeon B."/>
            <person name="Goodwin S."/>
            <person name="Spatafora J."/>
            <person name="Crous P."/>
            <person name="Grigoriev I."/>
        </authorList>
    </citation>
    <scope>NUCLEOTIDE SEQUENCE</scope>
    <source>
        <strain evidence="1">CBS 525.71</strain>
    </source>
</reference>